<protein>
    <recommendedName>
        <fullName evidence="3">DUF3015 domain-containing protein</fullName>
    </recommendedName>
</protein>
<dbReference type="Proteomes" id="UP000226525">
    <property type="component" value="Unassembled WGS sequence"/>
</dbReference>
<name>A0A2D6YLW0_9DELT</name>
<evidence type="ECO:0000313" key="2">
    <source>
        <dbReference type="Proteomes" id="UP000226525"/>
    </source>
</evidence>
<accession>A0A2D6YLW0</accession>
<dbReference type="AlphaFoldDB" id="A0A2D6YLW0"/>
<evidence type="ECO:0008006" key="3">
    <source>
        <dbReference type="Google" id="ProtNLM"/>
    </source>
</evidence>
<sequence length="180" mass="20190">MKTILSSLVIFLALFGVDRKIYASDCPKMELPTSFLGIFLTTTMLPIGTTIAAGRSSNTSGCGSSEPSDSFYRPKAARLKLFLEESGEPLAEEIAKGEVGPYLQVMTHLSECREEGSPVILNHLRIQYSNHFNEDFQPEKTAQAVYELSESHLLRQFCQVEQNLAFLSLIEQLQFQNSYR</sequence>
<reference evidence="2" key="1">
    <citation type="submission" date="2017-09" db="EMBL/GenBank/DDBJ databases">
        <title>The Reconstruction of 2,631 Draft Metagenome-Assembled Genomes from the Global Oceans.</title>
        <authorList>
            <person name="Tully B.J."/>
            <person name="Graham E.D."/>
            <person name="Heidelberg J.F."/>
        </authorList>
    </citation>
    <scope>NUCLEOTIDE SEQUENCE [LARGE SCALE GENOMIC DNA]</scope>
</reference>
<evidence type="ECO:0000313" key="1">
    <source>
        <dbReference type="EMBL" id="MAH64188.1"/>
    </source>
</evidence>
<gene>
    <name evidence="1" type="ORF">CMN54_12245</name>
</gene>
<proteinExistence type="predicted"/>
<dbReference type="EMBL" id="NZEX01000142">
    <property type="protein sequence ID" value="MAH64188.1"/>
    <property type="molecule type" value="Genomic_DNA"/>
</dbReference>
<comment type="caution">
    <text evidence="1">The sequence shown here is derived from an EMBL/GenBank/DDBJ whole genome shotgun (WGS) entry which is preliminary data.</text>
</comment>
<organism evidence="1 2">
    <name type="scientific">SAR324 cluster bacterium</name>
    <dbReference type="NCBI Taxonomy" id="2024889"/>
    <lineage>
        <taxon>Bacteria</taxon>
        <taxon>Deltaproteobacteria</taxon>
        <taxon>SAR324 cluster</taxon>
    </lineage>
</organism>